<reference evidence="4" key="1">
    <citation type="submission" date="2016-06" db="UniProtKB">
        <authorList>
            <consortium name="WormBaseParasite"/>
        </authorList>
    </citation>
    <scope>IDENTIFICATION</scope>
</reference>
<accession>A0A183AUB6</accession>
<evidence type="ECO:0000313" key="4">
    <source>
        <dbReference type="WBParaSite" id="ECPE_0001058301-mRNA-1"/>
    </source>
</evidence>
<proteinExistence type="predicted"/>
<name>A0A183AUB6_9TREM</name>
<feature type="region of interest" description="Disordered" evidence="1">
    <location>
        <begin position="147"/>
        <end position="166"/>
    </location>
</feature>
<dbReference type="WBParaSite" id="ECPE_0001058301-mRNA-1">
    <property type="protein sequence ID" value="ECPE_0001058301-mRNA-1"/>
    <property type="gene ID" value="ECPE_0001058301"/>
</dbReference>
<keyword evidence="3" id="KW-1185">Reference proteome</keyword>
<dbReference type="InterPro" id="IPR014729">
    <property type="entry name" value="Rossmann-like_a/b/a_fold"/>
</dbReference>
<dbReference type="Gene3D" id="3.40.50.620">
    <property type="entry name" value="HUPs"/>
    <property type="match status" value="1"/>
</dbReference>
<dbReference type="SUPFAM" id="SSF52402">
    <property type="entry name" value="Adenine nucleotide alpha hydrolases-like"/>
    <property type="match status" value="1"/>
</dbReference>
<organism evidence="4">
    <name type="scientific">Echinostoma caproni</name>
    <dbReference type="NCBI Taxonomy" id="27848"/>
    <lineage>
        <taxon>Eukaryota</taxon>
        <taxon>Metazoa</taxon>
        <taxon>Spiralia</taxon>
        <taxon>Lophotrochozoa</taxon>
        <taxon>Platyhelminthes</taxon>
        <taxon>Trematoda</taxon>
        <taxon>Digenea</taxon>
        <taxon>Plagiorchiida</taxon>
        <taxon>Echinostomata</taxon>
        <taxon>Echinostomatoidea</taxon>
        <taxon>Echinostomatidae</taxon>
        <taxon>Echinostoma</taxon>
    </lineage>
</organism>
<gene>
    <name evidence="2" type="ORF">ECPE_LOCUS10550</name>
</gene>
<evidence type="ECO:0000256" key="1">
    <source>
        <dbReference type="SAM" id="MobiDB-lite"/>
    </source>
</evidence>
<evidence type="ECO:0000313" key="2">
    <source>
        <dbReference type="EMBL" id="VDP87241.1"/>
    </source>
</evidence>
<dbReference type="OrthoDB" id="6258186at2759"/>
<sequence>MSADCNRIPHGTIESVTRRVLIPIEQTQQSSQTVEWYFKNLMQPNDQLIFVHITEPRMNNALLGLRMPNSPVLVGTQIPFSSKLLNDAKTLCGDYVHRAMSVHGITARGFVYVDSKPHCKLIRVIQSHNADLVLLPNGDRRHSLLDRRERKRSSNSLTMVVTHMSD</sequence>
<evidence type="ECO:0000313" key="3">
    <source>
        <dbReference type="Proteomes" id="UP000272942"/>
    </source>
</evidence>
<protein>
    <submittedName>
        <fullName evidence="4">Usp domain-containing protein</fullName>
    </submittedName>
</protein>
<dbReference type="AlphaFoldDB" id="A0A183AUB6"/>
<dbReference type="Proteomes" id="UP000272942">
    <property type="component" value="Unassembled WGS sequence"/>
</dbReference>
<dbReference type="EMBL" id="UZAN01049258">
    <property type="protein sequence ID" value="VDP87241.1"/>
    <property type="molecule type" value="Genomic_DNA"/>
</dbReference>
<reference evidence="2 3" key="2">
    <citation type="submission" date="2018-11" db="EMBL/GenBank/DDBJ databases">
        <authorList>
            <consortium name="Pathogen Informatics"/>
        </authorList>
    </citation>
    <scope>NUCLEOTIDE SEQUENCE [LARGE SCALE GENOMIC DNA]</scope>
    <source>
        <strain evidence="2 3">Egypt</strain>
    </source>
</reference>